<evidence type="ECO:0000313" key="2">
    <source>
        <dbReference type="Proteomes" id="UP001597188"/>
    </source>
</evidence>
<evidence type="ECO:0000313" key="1">
    <source>
        <dbReference type="EMBL" id="MFD1419655.1"/>
    </source>
</evidence>
<keyword evidence="2" id="KW-1185">Reference proteome</keyword>
<proteinExistence type="predicted"/>
<organism evidence="1 2">
    <name type="scientific">Lactiplantibacillus songbeiensis</name>
    <dbReference type="NCBI Taxonomy" id="2559920"/>
    <lineage>
        <taxon>Bacteria</taxon>
        <taxon>Bacillati</taxon>
        <taxon>Bacillota</taxon>
        <taxon>Bacilli</taxon>
        <taxon>Lactobacillales</taxon>
        <taxon>Lactobacillaceae</taxon>
        <taxon>Lactiplantibacillus</taxon>
    </lineage>
</organism>
<dbReference type="Proteomes" id="UP001597188">
    <property type="component" value="Unassembled WGS sequence"/>
</dbReference>
<gene>
    <name evidence="1" type="ORF">ACFQ5L_01625</name>
</gene>
<dbReference type="EMBL" id="JBHTOJ010000006">
    <property type="protein sequence ID" value="MFD1419655.1"/>
    <property type="molecule type" value="Genomic_DNA"/>
</dbReference>
<protein>
    <submittedName>
        <fullName evidence="1">Helix-turn-helix transcriptional regulator</fullName>
    </submittedName>
</protein>
<name>A0ABW4BZQ7_9LACO</name>
<dbReference type="InterPro" id="IPR012337">
    <property type="entry name" value="RNaseH-like_sf"/>
</dbReference>
<sequence length="398" mass="44498">MATTPIVLERPMPNSQNYFYIIGYPVCYATPTKQLLPVESELPIGLIQGIDLDAKGRYCITFKGHKKFVLTAKKVLNTWTNPDNIPVTDLLATDGYQLDTELVAPLSRSAQFTELLATILPLKAPLTTLPSHYIVVDCEFGWLFKKTATGQTINWQQTTIAGAHTSIYQLSALGFNQTQSTSVYFNRYLDNPYFLLAKKLTGLRETGQTLTDYEQQSNPVTVLRAFIATVLTPGLPLVFWDQRNDLQNLQWLLAYHYQDLTPAEQAIITTPIQVFDCEKYTNQVINRSSNQQLTTVHDLPLNGVAGLLNIVNPKQHNALWDALTIHHVMRQLAAIRATEPTILTAPQRPQPTQIPSLTKAQHVHQLRAAGKTYREIALALGISISGVNYILKKSATTE</sequence>
<accession>A0ABW4BZQ7</accession>
<dbReference type="RefSeq" id="WP_137636278.1">
    <property type="nucleotide sequence ID" value="NZ_BJDL01000039.1"/>
</dbReference>
<comment type="caution">
    <text evidence="1">The sequence shown here is derived from an EMBL/GenBank/DDBJ whole genome shotgun (WGS) entry which is preliminary data.</text>
</comment>
<dbReference type="SUPFAM" id="SSF53098">
    <property type="entry name" value="Ribonuclease H-like"/>
    <property type="match status" value="1"/>
</dbReference>
<reference evidence="2" key="1">
    <citation type="journal article" date="2019" name="Int. J. Syst. Evol. Microbiol.">
        <title>The Global Catalogue of Microorganisms (GCM) 10K type strain sequencing project: providing services to taxonomists for standard genome sequencing and annotation.</title>
        <authorList>
            <consortium name="The Broad Institute Genomics Platform"/>
            <consortium name="The Broad Institute Genome Sequencing Center for Infectious Disease"/>
            <person name="Wu L."/>
            <person name="Ma J."/>
        </authorList>
    </citation>
    <scope>NUCLEOTIDE SEQUENCE [LARGE SCALE GENOMIC DNA]</scope>
    <source>
        <strain evidence="2">CCM 8931</strain>
    </source>
</reference>